<keyword evidence="1" id="KW-1133">Transmembrane helix</keyword>
<accession>T0PRW1</accession>
<dbReference type="EMBL" id="JH767197">
    <property type="protein sequence ID" value="EQC28234.1"/>
    <property type="molecule type" value="Genomic_DNA"/>
</dbReference>
<reference evidence="2 3" key="1">
    <citation type="submission" date="2012-04" db="EMBL/GenBank/DDBJ databases">
        <title>The Genome Sequence of Saprolegnia declina VS20.</title>
        <authorList>
            <consortium name="The Broad Institute Genome Sequencing Platform"/>
            <person name="Russ C."/>
            <person name="Nusbaum C."/>
            <person name="Tyler B."/>
            <person name="van West P."/>
            <person name="Dieguez-Uribeondo J."/>
            <person name="de Bruijn I."/>
            <person name="Tripathy S."/>
            <person name="Jiang R."/>
            <person name="Young S.K."/>
            <person name="Zeng Q."/>
            <person name="Gargeya S."/>
            <person name="Fitzgerald M."/>
            <person name="Haas B."/>
            <person name="Abouelleil A."/>
            <person name="Alvarado L."/>
            <person name="Arachchi H.M."/>
            <person name="Berlin A."/>
            <person name="Chapman S.B."/>
            <person name="Goldberg J."/>
            <person name="Griggs A."/>
            <person name="Gujja S."/>
            <person name="Hansen M."/>
            <person name="Howarth C."/>
            <person name="Imamovic A."/>
            <person name="Larimer J."/>
            <person name="McCowen C."/>
            <person name="Montmayeur A."/>
            <person name="Murphy C."/>
            <person name="Neiman D."/>
            <person name="Pearson M."/>
            <person name="Priest M."/>
            <person name="Roberts A."/>
            <person name="Saif S."/>
            <person name="Shea T."/>
            <person name="Sisk P."/>
            <person name="Sykes S."/>
            <person name="Wortman J."/>
            <person name="Nusbaum C."/>
            <person name="Birren B."/>
        </authorList>
    </citation>
    <scope>NUCLEOTIDE SEQUENCE [LARGE SCALE GENOMIC DNA]</scope>
    <source>
        <strain evidence="2 3">VS20</strain>
    </source>
</reference>
<dbReference type="InParanoid" id="T0PRW1"/>
<keyword evidence="1" id="KW-0472">Membrane</keyword>
<protein>
    <submittedName>
        <fullName evidence="2">Uncharacterized protein</fullName>
    </submittedName>
</protein>
<dbReference type="GeneID" id="19954784"/>
<proteinExistence type="predicted"/>
<evidence type="ECO:0000256" key="1">
    <source>
        <dbReference type="SAM" id="Phobius"/>
    </source>
</evidence>
<feature type="transmembrane region" description="Helical" evidence="1">
    <location>
        <begin position="395"/>
        <end position="420"/>
    </location>
</feature>
<organism evidence="2 3">
    <name type="scientific">Saprolegnia diclina (strain VS20)</name>
    <dbReference type="NCBI Taxonomy" id="1156394"/>
    <lineage>
        <taxon>Eukaryota</taxon>
        <taxon>Sar</taxon>
        <taxon>Stramenopiles</taxon>
        <taxon>Oomycota</taxon>
        <taxon>Saprolegniomycetes</taxon>
        <taxon>Saprolegniales</taxon>
        <taxon>Saprolegniaceae</taxon>
        <taxon>Saprolegnia</taxon>
    </lineage>
</organism>
<feature type="transmembrane region" description="Helical" evidence="1">
    <location>
        <begin position="126"/>
        <end position="150"/>
    </location>
</feature>
<keyword evidence="3" id="KW-1185">Reference proteome</keyword>
<dbReference type="OrthoDB" id="71245at2759"/>
<sequence length="569" mass="64036">MVRTRKVAAVIPGPSVQLLEALTARRHRVRHDVCLFFVSLFVSINIVIMPFEAYLSEPVPWSAPPIDKPDATTFAAFNTTTLARNQALYNRGTLPRGDTYYADASEHSYVLRHVLEVSMPRTCASLVLGLPGAVFYGSAMHALLCDVATLRNQTALRWHNRGTCLVVTFLWLPIAHECLWLTAGNDLVATNSSVEVTLYFALTQYPYPALLWTKFVCRTISTYIVVYVLWDRYYKHYFALARLMGEHGHRAGLDNGYVWHYHLVVGDPTSILVTSPLVVGVFFLDIWLSPHVIATAVLRLLQTQDVSTMLRAALYLFRMVWIAYGAMCATSVCLKRSRRHCLFAEVDPTVLVLTMTFYGPLLWLLAGNVWVCLRLCQWLLTCLLPEDAKATRVEIILVGTVYIALVALLPLTYGFLVGYIRKPRVPSIAYHSYRYNSLKTRAFITPVHPLRLGEHLGVSFGGSIYSVFEMRMQYKKTPTMNARGSDCFLLCYRNSDLVAKMRLSLLGSLDCSGGGRSPPIIDADEPCEFHVNALNYSGRQRKLSLLAGRGSIDTRITISRSTHPTEWCM</sequence>
<dbReference type="VEuPathDB" id="FungiDB:SDRG_14057"/>
<feature type="transmembrane region" description="Helical" evidence="1">
    <location>
        <begin position="209"/>
        <end position="230"/>
    </location>
</feature>
<dbReference type="OMA" id="IAHECLW"/>
<dbReference type="AlphaFoldDB" id="T0PRW1"/>
<name>T0PRW1_SAPDV</name>
<evidence type="ECO:0000313" key="2">
    <source>
        <dbReference type="EMBL" id="EQC28234.1"/>
    </source>
</evidence>
<gene>
    <name evidence="2" type="ORF">SDRG_14057</name>
</gene>
<feature type="transmembrane region" description="Helical" evidence="1">
    <location>
        <begin position="33"/>
        <end position="51"/>
    </location>
</feature>
<dbReference type="Proteomes" id="UP000030762">
    <property type="component" value="Unassembled WGS sequence"/>
</dbReference>
<feature type="transmembrane region" description="Helical" evidence="1">
    <location>
        <begin position="162"/>
        <end position="183"/>
    </location>
</feature>
<feature type="transmembrane region" description="Helical" evidence="1">
    <location>
        <begin position="313"/>
        <end position="334"/>
    </location>
</feature>
<feature type="transmembrane region" description="Helical" evidence="1">
    <location>
        <begin position="346"/>
        <end position="365"/>
    </location>
</feature>
<dbReference type="RefSeq" id="XP_008618383.1">
    <property type="nucleotide sequence ID" value="XM_008620161.1"/>
</dbReference>
<evidence type="ECO:0000313" key="3">
    <source>
        <dbReference type="Proteomes" id="UP000030762"/>
    </source>
</evidence>
<keyword evidence="1" id="KW-0812">Transmembrane</keyword>